<comment type="caution">
    <text evidence="1">The sequence shown here is derived from an EMBL/GenBank/DDBJ whole genome shotgun (WGS) entry which is preliminary data.</text>
</comment>
<dbReference type="Proteomes" id="UP000694251">
    <property type="component" value="Chromosome 11"/>
</dbReference>
<keyword evidence="2" id="KW-1185">Reference proteome</keyword>
<proteinExistence type="predicted"/>
<evidence type="ECO:0000313" key="1">
    <source>
        <dbReference type="EMBL" id="KAG7557223.1"/>
    </source>
</evidence>
<evidence type="ECO:0000313" key="2">
    <source>
        <dbReference type="Proteomes" id="UP000694251"/>
    </source>
</evidence>
<name>A0A8T1ZGC8_ARASU</name>
<organism evidence="1 2">
    <name type="scientific">Arabidopsis suecica</name>
    <name type="common">Swedish thale-cress</name>
    <name type="synonym">Cardaminopsis suecica</name>
    <dbReference type="NCBI Taxonomy" id="45249"/>
    <lineage>
        <taxon>Eukaryota</taxon>
        <taxon>Viridiplantae</taxon>
        <taxon>Streptophyta</taxon>
        <taxon>Embryophyta</taxon>
        <taxon>Tracheophyta</taxon>
        <taxon>Spermatophyta</taxon>
        <taxon>Magnoliopsida</taxon>
        <taxon>eudicotyledons</taxon>
        <taxon>Gunneridae</taxon>
        <taxon>Pentapetalae</taxon>
        <taxon>rosids</taxon>
        <taxon>malvids</taxon>
        <taxon>Brassicales</taxon>
        <taxon>Brassicaceae</taxon>
        <taxon>Camelineae</taxon>
        <taxon>Arabidopsis</taxon>
    </lineage>
</organism>
<dbReference type="AlphaFoldDB" id="A0A8T1ZGC8"/>
<dbReference type="OrthoDB" id="1113141at2759"/>
<sequence>MFQGHLQSHGYWGEISVEFVVSDGTAPAKINSNTDDNLEAEQDRDGQLFLTDLEKPDTKQASDDYINLTMTDWLDLYDNELIGSMSKMAKTKDDVKIDILSSSQNFIDTKLKFQQVESFITFIRLRGKEEIRNLVSDAWRARESGTLLAKFNRCSRELISWTKEQIQLKVQAIKNDQEALESALSALVPDNDLISVLTASLDAAYVEEESLWRQRSRILRLQERDKNTSFFHAVTRRRKAMNHFSVIEDDDGLELFEEKQIAASVSAFYEKLFTSTSSRQFEVVEEAIQPQITDYMNTKLTAMPNEKEIHDAVLDNHADKAPGPDGFSAGFYHSFWEIIGKEVSREILVSYHEYAYSCY</sequence>
<accession>A0A8T1ZGC8</accession>
<dbReference type="EMBL" id="JAEFBJ010000011">
    <property type="protein sequence ID" value="KAG7557223.1"/>
    <property type="molecule type" value="Genomic_DNA"/>
</dbReference>
<protein>
    <submittedName>
        <fullName evidence="1">Uncharacterized protein</fullName>
    </submittedName>
</protein>
<gene>
    <name evidence="1" type="ORF">ISN44_As11g032100</name>
</gene>
<reference evidence="1 2" key="1">
    <citation type="submission" date="2020-12" db="EMBL/GenBank/DDBJ databases">
        <title>Concerted genomic and epigenomic changes stabilize Arabidopsis allopolyploids.</title>
        <authorList>
            <person name="Chen Z."/>
        </authorList>
    </citation>
    <scope>NUCLEOTIDE SEQUENCE [LARGE SCALE GENOMIC DNA]</scope>
    <source>
        <strain evidence="1">As9502</strain>
        <tissue evidence="1">Leaf</tissue>
    </source>
</reference>